<dbReference type="RefSeq" id="WP_381347959.1">
    <property type="nucleotide sequence ID" value="NZ_JBHMCY010000040.1"/>
</dbReference>
<sequence>MASNAVPTVASWRKSSYSGDQGGECVECAPVGLTWRKSTYSGDQGGQCVECAPVGLTWRKSTYSGDQGGNCLEIAESPCATVAVRDSKTPTGPVLTFEPAPFAAFVSWTGAAAAE</sequence>
<accession>A0ABV5N4J3</accession>
<dbReference type="InterPro" id="IPR007278">
    <property type="entry name" value="DUF397"/>
</dbReference>
<evidence type="ECO:0000313" key="3">
    <source>
        <dbReference type="EMBL" id="MFB9465126.1"/>
    </source>
</evidence>
<feature type="region of interest" description="Disordered" evidence="1">
    <location>
        <begin position="1"/>
        <end position="22"/>
    </location>
</feature>
<dbReference type="Pfam" id="PF04149">
    <property type="entry name" value="DUF397"/>
    <property type="match status" value="3"/>
</dbReference>
<name>A0ABV5N4J3_9ACTN</name>
<feature type="domain" description="DUF397" evidence="2">
    <location>
        <begin position="10"/>
        <end position="29"/>
    </location>
</feature>
<proteinExistence type="predicted"/>
<dbReference type="Proteomes" id="UP001589709">
    <property type="component" value="Unassembled WGS sequence"/>
</dbReference>
<comment type="caution">
    <text evidence="3">The sequence shown here is derived from an EMBL/GenBank/DDBJ whole genome shotgun (WGS) entry which is preliminary data.</text>
</comment>
<evidence type="ECO:0000256" key="1">
    <source>
        <dbReference type="SAM" id="MobiDB-lite"/>
    </source>
</evidence>
<feature type="domain" description="DUF397" evidence="2">
    <location>
        <begin position="56"/>
        <end position="107"/>
    </location>
</feature>
<feature type="domain" description="DUF397" evidence="2">
    <location>
        <begin position="33"/>
        <end position="52"/>
    </location>
</feature>
<organism evidence="3 4">
    <name type="scientific">Streptomyces cinereospinus</name>
    <dbReference type="NCBI Taxonomy" id="285561"/>
    <lineage>
        <taxon>Bacteria</taxon>
        <taxon>Bacillati</taxon>
        <taxon>Actinomycetota</taxon>
        <taxon>Actinomycetes</taxon>
        <taxon>Kitasatosporales</taxon>
        <taxon>Streptomycetaceae</taxon>
        <taxon>Streptomyces</taxon>
    </lineage>
</organism>
<evidence type="ECO:0000313" key="4">
    <source>
        <dbReference type="Proteomes" id="UP001589709"/>
    </source>
</evidence>
<keyword evidence="4" id="KW-1185">Reference proteome</keyword>
<gene>
    <name evidence="3" type="ORF">ACFF45_21000</name>
</gene>
<evidence type="ECO:0000259" key="2">
    <source>
        <dbReference type="Pfam" id="PF04149"/>
    </source>
</evidence>
<dbReference type="EMBL" id="JBHMCY010000040">
    <property type="protein sequence ID" value="MFB9465126.1"/>
    <property type="molecule type" value="Genomic_DNA"/>
</dbReference>
<reference evidence="3 4" key="1">
    <citation type="submission" date="2024-09" db="EMBL/GenBank/DDBJ databases">
        <authorList>
            <person name="Sun Q."/>
            <person name="Mori K."/>
        </authorList>
    </citation>
    <scope>NUCLEOTIDE SEQUENCE [LARGE SCALE GENOMIC DNA]</scope>
    <source>
        <strain evidence="3 4">JCM 6917</strain>
    </source>
</reference>
<protein>
    <submittedName>
        <fullName evidence="3">DUF397 domain-containing protein</fullName>
    </submittedName>
</protein>